<dbReference type="GO" id="GO:0003677">
    <property type="term" value="F:DNA binding"/>
    <property type="evidence" value="ECO:0007669"/>
    <property type="project" value="UniProtKB-KW"/>
</dbReference>
<dbReference type="SUPFAM" id="SSF75516">
    <property type="entry name" value="Pheromone-binding domain of LuxR-like quorum-sensing transcription factors"/>
    <property type="match status" value="1"/>
</dbReference>
<dbReference type="Pfam" id="PF00196">
    <property type="entry name" value="GerE"/>
    <property type="match status" value="1"/>
</dbReference>
<dbReference type="OrthoDB" id="3170288at2"/>
<dbReference type="Gene3D" id="3.30.450.80">
    <property type="entry name" value="Transcription factor LuxR-like, autoinducer-binding domain"/>
    <property type="match status" value="1"/>
</dbReference>
<dbReference type="AlphaFoldDB" id="A0A5B0WD19"/>
<dbReference type="EMBL" id="VNIP01000003">
    <property type="protein sequence ID" value="KAA1184756.1"/>
    <property type="molecule type" value="Genomic_DNA"/>
</dbReference>
<evidence type="ECO:0000256" key="2">
    <source>
        <dbReference type="ARBA" id="ARBA00023125"/>
    </source>
</evidence>
<evidence type="ECO:0000313" key="5">
    <source>
        <dbReference type="EMBL" id="KAA1184756.1"/>
    </source>
</evidence>
<dbReference type="Pfam" id="PF03472">
    <property type="entry name" value="Autoind_bind"/>
    <property type="match status" value="1"/>
</dbReference>
<dbReference type="GO" id="GO:0006355">
    <property type="term" value="P:regulation of DNA-templated transcription"/>
    <property type="evidence" value="ECO:0007669"/>
    <property type="project" value="InterPro"/>
</dbReference>
<reference evidence="5 6" key="1">
    <citation type="submission" date="2019-07" db="EMBL/GenBank/DDBJ databases">
        <title>The Draft Genome Sequence of Rhizobium tropici SARCC-755 Associated with Superior Nodulation on Pigeonpea (Cajanus cajan (L.) Millsp.).</title>
        <authorList>
            <person name="Bopape F.L."/>
            <person name="Hassen A.I."/>
            <person name="Swanevelder Z.H."/>
            <person name="Gwata E.T."/>
        </authorList>
    </citation>
    <scope>NUCLEOTIDE SEQUENCE [LARGE SCALE GENOMIC DNA]</scope>
    <source>
        <strain evidence="5 6">SARCC-755</strain>
    </source>
</reference>
<dbReference type="InterPro" id="IPR036693">
    <property type="entry name" value="TF_LuxR_autoind-bd_dom_sf"/>
</dbReference>
<evidence type="ECO:0000256" key="3">
    <source>
        <dbReference type="ARBA" id="ARBA00023163"/>
    </source>
</evidence>
<evidence type="ECO:0000313" key="6">
    <source>
        <dbReference type="Proteomes" id="UP000323608"/>
    </source>
</evidence>
<comment type="caution">
    <text evidence="5">The sequence shown here is derived from an EMBL/GenBank/DDBJ whole genome shotgun (WGS) entry which is preliminary data.</text>
</comment>
<dbReference type="InterPro" id="IPR036388">
    <property type="entry name" value="WH-like_DNA-bd_sf"/>
</dbReference>
<evidence type="ECO:0000256" key="1">
    <source>
        <dbReference type="ARBA" id="ARBA00023015"/>
    </source>
</evidence>
<dbReference type="PROSITE" id="PS50043">
    <property type="entry name" value="HTH_LUXR_2"/>
    <property type="match status" value="1"/>
</dbReference>
<dbReference type="Gene3D" id="1.10.10.10">
    <property type="entry name" value="Winged helix-like DNA-binding domain superfamily/Winged helix DNA-binding domain"/>
    <property type="match status" value="1"/>
</dbReference>
<organism evidence="5 6">
    <name type="scientific">Rhizobium tropici</name>
    <dbReference type="NCBI Taxonomy" id="398"/>
    <lineage>
        <taxon>Bacteria</taxon>
        <taxon>Pseudomonadati</taxon>
        <taxon>Pseudomonadota</taxon>
        <taxon>Alphaproteobacteria</taxon>
        <taxon>Hyphomicrobiales</taxon>
        <taxon>Rhizobiaceae</taxon>
        <taxon>Rhizobium/Agrobacterium group</taxon>
        <taxon>Rhizobium</taxon>
    </lineage>
</organism>
<dbReference type="SMART" id="SM00421">
    <property type="entry name" value="HTH_LUXR"/>
    <property type="match status" value="1"/>
</dbReference>
<dbReference type="InterPro" id="IPR016032">
    <property type="entry name" value="Sig_transdc_resp-reg_C-effctor"/>
</dbReference>
<evidence type="ECO:0000259" key="4">
    <source>
        <dbReference type="PROSITE" id="PS50043"/>
    </source>
</evidence>
<dbReference type="InterPro" id="IPR005143">
    <property type="entry name" value="TF_LuxR_autoind-bd_dom"/>
</dbReference>
<feature type="domain" description="HTH luxR-type" evidence="4">
    <location>
        <begin position="211"/>
        <end position="276"/>
    </location>
</feature>
<keyword evidence="1" id="KW-0805">Transcription regulation</keyword>
<accession>A0A5B0WD19</accession>
<sequence length="279" mass="31701">MHCRSFWPVSWPCFLLHRETSKIVVMSNHWILPGNPIFPARTLEETQYFLAELEACTTQEELAKVVIRYVEPFGATNVLVGTMPQIGATKRQQIGHILINAWPNDWSARYFSQNYVFKDPTITLVREGLESFFWNEDEVVGLRSGMRVMGEAKEFGLAEGFTMTLPSLGPEHVGFSIAGERLELSPENKKNLALVANFAVYRALRIRHTQQNSSVLKLTAREREVLQLAAEGWKERQIASRLGITDHAIDKYMRSCREKLGSRNTNHAIALALRKGLIS</sequence>
<proteinExistence type="predicted"/>
<keyword evidence="3" id="KW-0804">Transcription</keyword>
<dbReference type="SUPFAM" id="SSF46894">
    <property type="entry name" value="C-terminal effector domain of the bipartite response regulators"/>
    <property type="match status" value="1"/>
</dbReference>
<dbReference type="PANTHER" id="PTHR44688">
    <property type="entry name" value="DNA-BINDING TRANSCRIPTIONAL ACTIVATOR DEVR_DOSR"/>
    <property type="match status" value="1"/>
</dbReference>
<protein>
    <recommendedName>
        <fullName evidence="4">HTH luxR-type domain-containing protein</fullName>
    </recommendedName>
</protein>
<keyword evidence="2" id="KW-0238">DNA-binding</keyword>
<dbReference type="CDD" id="cd06170">
    <property type="entry name" value="LuxR_C_like"/>
    <property type="match status" value="1"/>
</dbReference>
<dbReference type="InterPro" id="IPR000792">
    <property type="entry name" value="Tscrpt_reg_LuxR_C"/>
</dbReference>
<name>A0A5B0WD19_RHITR</name>
<dbReference type="Proteomes" id="UP000323608">
    <property type="component" value="Unassembled WGS sequence"/>
</dbReference>
<gene>
    <name evidence="5" type="ORF">FP026_05140</name>
</gene>
<dbReference type="PRINTS" id="PR00038">
    <property type="entry name" value="HTHLUXR"/>
</dbReference>
<dbReference type="PANTHER" id="PTHR44688:SF16">
    <property type="entry name" value="DNA-BINDING TRANSCRIPTIONAL ACTIVATOR DEVR_DOSR"/>
    <property type="match status" value="1"/>
</dbReference>